<name>A0A7I7WRD8_MYCGU</name>
<evidence type="ECO:0000313" key="1">
    <source>
        <dbReference type="EMBL" id="BBZ19640.1"/>
    </source>
</evidence>
<dbReference type="Proteomes" id="UP000466187">
    <property type="component" value="Chromosome"/>
</dbReference>
<evidence type="ECO:0000313" key="2">
    <source>
        <dbReference type="Proteomes" id="UP000466187"/>
    </source>
</evidence>
<dbReference type="AlphaFoldDB" id="A0A7I7WRD8"/>
<dbReference type="RefSeq" id="WP_163683902.1">
    <property type="nucleotide sequence ID" value="NZ_AP022608.1"/>
</dbReference>
<sequence>MSAFLGIGTLDAHQILLEAPTQVMHGKTDVRDPEAFDAVPFLDLLTAYGSPWGSQELEN</sequence>
<reference evidence="1 2" key="1">
    <citation type="journal article" date="2019" name="Emerg. Microbes Infect.">
        <title>Comprehensive subspecies identification of 175 nontuberculous mycobacteria species based on 7547 genomic profiles.</title>
        <authorList>
            <person name="Matsumoto Y."/>
            <person name="Kinjo T."/>
            <person name="Motooka D."/>
            <person name="Nabeya D."/>
            <person name="Jung N."/>
            <person name="Uechi K."/>
            <person name="Horii T."/>
            <person name="Iida T."/>
            <person name="Fujita J."/>
            <person name="Nakamura S."/>
        </authorList>
    </citation>
    <scope>NUCLEOTIDE SEQUENCE [LARGE SCALE GENOMIC DNA]</scope>
    <source>
        <strain evidence="1 2">JCM 12688</strain>
    </source>
</reference>
<proteinExistence type="predicted"/>
<protein>
    <submittedName>
        <fullName evidence="1">Uncharacterized protein</fullName>
    </submittedName>
</protein>
<dbReference type="KEGG" id="mgad:MGAD_39750"/>
<accession>A0A7I7WRD8</accession>
<dbReference type="EMBL" id="AP022608">
    <property type="protein sequence ID" value="BBZ19640.1"/>
    <property type="molecule type" value="Genomic_DNA"/>
</dbReference>
<gene>
    <name evidence="1" type="ORF">MGAD_39750</name>
</gene>
<organism evidence="1 2">
    <name type="scientific">Mycolicibacterium gadium</name>
    <name type="common">Mycobacterium gadium</name>
    <dbReference type="NCBI Taxonomy" id="1794"/>
    <lineage>
        <taxon>Bacteria</taxon>
        <taxon>Bacillati</taxon>
        <taxon>Actinomycetota</taxon>
        <taxon>Actinomycetes</taxon>
        <taxon>Mycobacteriales</taxon>
        <taxon>Mycobacteriaceae</taxon>
        <taxon>Mycolicibacterium</taxon>
    </lineage>
</organism>